<dbReference type="InterPro" id="IPR036388">
    <property type="entry name" value="WH-like_DNA-bd_sf"/>
</dbReference>
<evidence type="ECO:0000313" key="2">
    <source>
        <dbReference type="EMBL" id="SCM08056.1"/>
    </source>
</evidence>
<feature type="region of interest" description="Disordered" evidence="1">
    <location>
        <begin position="113"/>
        <end position="162"/>
    </location>
</feature>
<protein>
    <submittedName>
        <fullName evidence="2">Phage replication protein</fullName>
    </submittedName>
</protein>
<name>A0AAX2CNQ7_9BACI</name>
<dbReference type="RefSeq" id="WP_087099687.1">
    <property type="nucleotide sequence ID" value="NZ_CP066183.1"/>
</dbReference>
<dbReference type="AlphaFoldDB" id="A0AAX2CNQ7"/>
<dbReference type="Gene3D" id="1.10.10.10">
    <property type="entry name" value="Winged helix-like DNA-binding domain superfamily/Winged helix DNA-binding domain"/>
    <property type="match status" value="1"/>
</dbReference>
<dbReference type="Proteomes" id="UP000242164">
    <property type="component" value="Unassembled WGS sequence"/>
</dbReference>
<comment type="caution">
    <text evidence="2">The sequence shown here is derived from an EMBL/GenBank/DDBJ whole genome shotgun (WGS) entry which is preliminary data.</text>
</comment>
<dbReference type="Pfam" id="PF13730">
    <property type="entry name" value="HTH_36"/>
    <property type="match status" value="1"/>
</dbReference>
<organism evidence="2 3">
    <name type="scientific">Bacillus cytotoxicus</name>
    <dbReference type="NCBI Taxonomy" id="580165"/>
    <lineage>
        <taxon>Bacteria</taxon>
        <taxon>Bacillati</taxon>
        <taxon>Bacillota</taxon>
        <taxon>Bacilli</taxon>
        <taxon>Bacillales</taxon>
        <taxon>Bacillaceae</taxon>
        <taxon>Bacillus</taxon>
        <taxon>Bacillus cereus group</taxon>
    </lineage>
</organism>
<dbReference type="EMBL" id="FMIK01000065">
    <property type="protein sequence ID" value="SCM08056.1"/>
    <property type="molecule type" value="Genomic_DNA"/>
</dbReference>
<gene>
    <name evidence="2" type="ORF">BCB44BAC_04524</name>
</gene>
<evidence type="ECO:0000256" key="1">
    <source>
        <dbReference type="SAM" id="MobiDB-lite"/>
    </source>
</evidence>
<sequence>MLDSVIQMRGTVYEKGFGLLAQHVMRDRSLHKNAKLIYAYLCSYAWGNTNEERTAFPSVDIQCKDLGMSEDTYYKYRKQLITKGYINIEKQKNEKGQFSRNLYYIESVVIPKESTEEPSPKNPGTEKPSTEKPSTEKSGTNKKKDKKDKLIKKQNNKEEQIINSSSSNIDNLLNIVEALNLENEEEEYINQMSNLFYKSVIERLRDRKIFKSKQQFLDVLKTLQEKNVRIGTMKQVDKSIDEFLKTVEERSQTSNPVQKPTIFYAGRLAMVIERENTVETAKAFIRKNKDEFKGNLLFFNWLDQ</sequence>
<proteinExistence type="predicted"/>
<accession>A0AAX2CNQ7</accession>
<feature type="compositionally biased region" description="Basic residues" evidence="1">
    <location>
        <begin position="140"/>
        <end position="154"/>
    </location>
</feature>
<reference evidence="2 3" key="1">
    <citation type="submission" date="2016-08" db="EMBL/GenBank/DDBJ databases">
        <authorList>
            <person name="Loux V."/>
            <person name="Rue O."/>
        </authorList>
    </citation>
    <scope>NUCLEOTIDE SEQUENCE [LARGE SCALE GENOMIC DNA]</scope>
    <source>
        <strain evidence="2 3">AFSSA_08CEB44bac</strain>
    </source>
</reference>
<evidence type="ECO:0000313" key="3">
    <source>
        <dbReference type="Proteomes" id="UP000242164"/>
    </source>
</evidence>